<keyword evidence="3" id="KW-1185">Reference proteome</keyword>
<proteinExistence type="predicted"/>
<evidence type="ECO:0000313" key="2">
    <source>
        <dbReference type="EMBL" id="KCZ72532.1"/>
    </source>
</evidence>
<dbReference type="Proteomes" id="UP000027153">
    <property type="component" value="Unassembled WGS sequence"/>
</dbReference>
<dbReference type="Pfam" id="PF13456">
    <property type="entry name" value="RVT_3"/>
    <property type="match status" value="1"/>
</dbReference>
<name>A0A062V5E0_9EURY</name>
<dbReference type="EMBL" id="JMIY01000002">
    <property type="protein sequence ID" value="KCZ72532.1"/>
    <property type="molecule type" value="Genomic_DNA"/>
</dbReference>
<dbReference type="AlphaFoldDB" id="A0A062V5E0"/>
<dbReference type="GO" id="GO:0004523">
    <property type="term" value="F:RNA-DNA hybrid ribonuclease activity"/>
    <property type="evidence" value="ECO:0007669"/>
    <property type="project" value="InterPro"/>
</dbReference>
<feature type="domain" description="RNase H type-1" evidence="1">
    <location>
        <begin position="1"/>
        <end position="129"/>
    </location>
</feature>
<dbReference type="PANTHER" id="PTHR48475:SF1">
    <property type="entry name" value="RNASE H TYPE-1 DOMAIN-CONTAINING PROTEIN"/>
    <property type="match status" value="1"/>
</dbReference>
<sequence>MSCILFFDGACRGNPGPMAIGVVLFRDGKKVKDLSKFLGTGTNNIAEWSALIEGLKLAKDHGCRELEVRGDSQLIIRQITGKYRVRSSNLMPLFHEAKKLSNSFERLRFKWITREENIYADALSNKSLF</sequence>
<dbReference type="PANTHER" id="PTHR48475">
    <property type="entry name" value="RIBONUCLEASE H"/>
    <property type="match status" value="1"/>
</dbReference>
<reference evidence="2 3" key="1">
    <citation type="journal article" date="2013" name="Nature">
        <title>Anaerobic oxidation of methane coupled to nitrate reduction in a novel archaeal lineage.</title>
        <authorList>
            <person name="Haroon M.F."/>
            <person name="Hu S."/>
            <person name="Shi Y."/>
            <person name="Imelfort M."/>
            <person name="Keller J."/>
            <person name="Hugenholtz P."/>
            <person name="Yuan Z."/>
            <person name="Tyson G.W."/>
        </authorList>
    </citation>
    <scope>NUCLEOTIDE SEQUENCE [LARGE SCALE GENOMIC DNA]</scope>
    <source>
        <strain evidence="2 3">ANME-2d</strain>
    </source>
</reference>
<dbReference type="InterPro" id="IPR036397">
    <property type="entry name" value="RNaseH_sf"/>
</dbReference>
<dbReference type="InterPro" id="IPR002156">
    <property type="entry name" value="RNaseH_domain"/>
</dbReference>
<dbReference type="CDD" id="cd09279">
    <property type="entry name" value="RNase_HI_like"/>
    <property type="match status" value="1"/>
</dbReference>
<comment type="caution">
    <text evidence="2">The sequence shown here is derived from an EMBL/GenBank/DDBJ whole genome shotgun (WGS) entry which is preliminary data.</text>
</comment>
<accession>A0A062V5E0</accession>
<dbReference type="GO" id="GO:0003676">
    <property type="term" value="F:nucleic acid binding"/>
    <property type="evidence" value="ECO:0007669"/>
    <property type="project" value="InterPro"/>
</dbReference>
<dbReference type="SUPFAM" id="SSF53098">
    <property type="entry name" value="Ribonuclease H-like"/>
    <property type="match status" value="1"/>
</dbReference>
<dbReference type="OrthoDB" id="52651at2157"/>
<evidence type="ECO:0000259" key="1">
    <source>
        <dbReference type="PROSITE" id="PS50879"/>
    </source>
</evidence>
<dbReference type="InterPro" id="IPR012337">
    <property type="entry name" value="RNaseH-like_sf"/>
</dbReference>
<dbReference type="Gene3D" id="3.30.420.10">
    <property type="entry name" value="Ribonuclease H-like superfamily/Ribonuclease H"/>
    <property type="match status" value="1"/>
</dbReference>
<dbReference type="RefSeq" id="WP_048089435.1">
    <property type="nucleotide sequence ID" value="NZ_JMIY01000002.1"/>
</dbReference>
<dbReference type="PROSITE" id="PS50879">
    <property type="entry name" value="RNASE_H_1"/>
    <property type="match status" value="1"/>
</dbReference>
<protein>
    <submittedName>
        <fullName evidence="2">Ribonuclease HI</fullName>
    </submittedName>
</protein>
<evidence type="ECO:0000313" key="3">
    <source>
        <dbReference type="Proteomes" id="UP000027153"/>
    </source>
</evidence>
<gene>
    <name evidence="2" type="ORF">ANME2D_00961</name>
</gene>
<organism evidence="2 3">
    <name type="scientific">Candidatus Methanoperedens nitratireducens</name>
    <dbReference type="NCBI Taxonomy" id="1392998"/>
    <lineage>
        <taxon>Archaea</taxon>
        <taxon>Methanobacteriati</taxon>
        <taxon>Methanobacteriota</taxon>
        <taxon>Stenosarchaea group</taxon>
        <taxon>Methanomicrobia</taxon>
        <taxon>Methanosarcinales</taxon>
        <taxon>ANME-2 cluster</taxon>
        <taxon>Candidatus Methanoperedentaceae</taxon>
        <taxon>Candidatus Methanoperedens</taxon>
    </lineage>
</organism>